<dbReference type="NCBIfam" id="TIGR00029">
    <property type="entry name" value="S20"/>
    <property type="match status" value="1"/>
</dbReference>
<keyword evidence="4 8" id="KW-0694">RNA-binding</keyword>
<comment type="caution">
    <text evidence="9">The sequence shown here is derived from an EMBL/GenBank/DDBJ whole genome shotgun (WGS) entry which is preliminary data.</text>
</comment>
<dbReference type="EMBL" id="JACHVC010000012">
    <property type="protein sequence ID" value="MBC2606845.1"/>
    <property type="molecule type" value="Genomic_DNA"/>
</dbReference>
<evidence type="ECO:0000256" key="8">
    <source>
        <dbReference type="HAMAP-Rule" id="MF_00500"/>
    </source>
</evidence>
<keyword evidence="6 8" id="KW-0687">Ribonucleoprotein</keyword>
<dbReference type="Pfam" id="PF01649">
    <property type="entry name" value="Ribosomal_S20p"/>
    <property type="match status" value="1"/>
</dbReference>
<evidence type="ECO:0000256" key="4">
    <source>
        <dbReference type="ARBA" id="ARBA00022884"/>
    </source>
</evidence>
<name>A0A7X1E8J3_9BACT</name>
<proteinExistence type="inferred from homology"/>
<dbReference type="GO" id="GO:0006412">
    <property type="term" value="P:translation"/>
    <property type="evidence" value="ECO:0007669"/>
    <property type="project" value="UniProtKB-UniRule"/>
</dbReference>
<dbReference type="InterPro" id="IPR002583">
    <property type="entry name" value="Ribosomal_bS20"/>
</dbReference>
<dbReference type="PANTHER" id="PTHR33398">
    <property type="entry name" value="30S RIBOSOMAL PROTEIN S20"/>
    <property type="match status" value="1"/>
</dbReference>
<evidence type="ECO:0000256" key="2">
    <source>
        <dbReference type="ARBA" id="ARBA00007634"/>
    </source>
</evidence>
<accession>A0A7X1E8J3</accession>
<evidence type="ECO:0000256" key="3">
    <source>
        <dbReference type="ARBA" id="ARBA00022730"/>
    </source>
</evidence>
<dbReference type="Gene3D" id="1.20.58.110">
    <property type="entry name" value="Ribosomal protein S20"/>
    <property type="match status" value="1"/>
</dbReference>
<dbReference type="HAMAP" id="MF_00500">
    <property type="entry name" value="Ribosomal_bS20"/>
    <property type="match status" value="1"/>
</dbReference>
<dbReference type="GO" id="GO:0070181">
    <property type="term" value="F:small ribosomal subunit rRNA binding"/>
    <property type="evidence" value="ECO:0007669"/>
    <property type="project" value="TreeGrafter"/>
</dbReference>
<reference evidence="9 10" key="1">
    <citation type="submission" date="2020-07" db="EMBL/GenBank/DDBJ databases">
        <authorList>
            <person name="Feng X."/>
        </authorList>
    </citation>
    <scope>NUCLEOTIDE SEQUENCE [LARGE SCALE GENOMIC DNA]</scope>
    <source>
        <strain evidence="9 10">JCM23202</strain>
    </source>
</reference>
<gene>
    <name evidence="8 9" type="primary">rpsT</name>
    <name evidence="9" type="ORF">H5P27_12395</name>
</gene>
<dbReference type="AlphaFoldDB" id="A0A7X1E8J3"/>
<dbReference type="Proteomes" id="UP000526501">
    <property type="component" value="Unassembled WGS sequence"/>
</dbReference>
<evidence type="ECO:0000256" key="5">
    <source>
        <dbReference type="ARBA" id="ARBA00022980"/>
    </source>
</evidence>
<organism evidence="9 10">
    <name type="scientific">Pelagicoccus albus</name>
    <dbReference type="NCBI Taxonomy" id="415222"/>
    <lineage>
        <taxon>Bacteria</taxon>
        <taxon>Pseudomonadati</taxon>
        <taxon>Verrucomicrobiota</taxon>
        <taxon>Opitutia</taxon>
        <taxon>Puniceicoccales</taxon>
        <taxon>Pelagicoccaceae</taxon>
        <taxon>Pelagicoccus</taxon>
    </lineage>
</organism>
<dbReference type="InterPro" id="IPR036510">
    <property type="entry name" value="Ribosomal_bS20_sf"/>
</dbReference>
<dbReference type="RefSeq" id="WP_185660715.1">
    <property type="nucleotide sequence ID" value="NZ_CAWPOO010000012.1"/>
</dbReference>
<comment type="function">
    <text evidence="1 8">Binds directly to 16S ribosomal RNA.</text>
</comment>
<dbReference type="SUPFAM" id="SSF46992">
    <property type="entry name" value="Ribosomal protein S20"/>
    <property type="match status" value="1"/>
</dbReference>
<evidence type="ECO:0000313" key="10">
    <source>
        <dbReference type="Proteomes" id="UP000526501"/>
    </source>
</evidence>
<evidence type="ECO:0000256" key="1">
    <source>
        <dbReference type="ARBA" id="ARBA00003134"/>
    </source>
</evidence>
<evidence type="ECO:0000256" key="6">
    <source>
        <dbReference type="ARBA" id="ARBA00023274"/>
    </source>
</evidence>
<protein>
    <recommendedName>
        <fullName evidence="7 8">Small ribosomal subunit protein bS20</fullName>
    </recommendedName>
</protein>
<keyword evidence="10" id="KW-1185">Reference proteome</keyword>
<dbReference type="GO" id="GO:0003735">
    <property type="term" value="F:structural constituent of ribosome"/>
    <property type="evidence" value="ECO:0007669"/>
    <property type="project" value="InterPro"/>
</dbReference>
<keyword evidence="3 8" id="KW-0699">rRNA-binding</keyword>
<dbReference type="PANTHER" id="PTHR33398:SF1">
    <property type="entry name" value="SMALL RIBOSOMAL SUBUNIT PROTEIN BS20C"/>
    <property type="match status" value="1"/>
</dbReference>
<evidence type="ECO:0000313" key="9">
    <source>
        <dbReference type="EMBL" id="MBC2606845.1"/>
    </source>
</evidence>
<keyword evidence="5 8" id="KW-0689">Ribosomal protein</keyword>
<dbReference type="GO" id="GO:0015935">
    <property type="term" value="C:small ribosomal subunit"/>
    <property type="evidence" value="ECO:0007669"/>
    <property type="project" value="TreeGrafter"/>
</dbReference>
<sequence>MANTKSAIKNNRKTIARTLHNRSRKTRIKTLAKKVAALAADGSDKEALKAAAIDYVSAMDKAAKTNLVHANKASRAKASVAKYIAG</sequence>
<evidence type="ECO:0000256" key="7">
    <source>
        <dbReference type="ARBA" id="ARBA00035136"/>
    </source>
</evidence>
<comment type="similarity">
    <text evidence="2 8">Belongs to the bacterial ribosomal protein bS20 family.</text>
</comment>